<dbReference type="RefSeq" id="WP_322444509.1">
    <property type="nucleotide sequence ID" value="NZ_JAXOFX010000001.1"/>
</dbReference>
<dbReference type="EC" id="3.1.-.-" evidence="3"/>
<dbReference type="InterPro" id="IPR029052">
    <property type="entry name" value="Metallo-depent_PP-like"/>
</dbReference>
<keyword evidence="1 3" id="KW-0378">Hydrolase</keyword>
<dbReference type="PANTHER" id="PTHR30337:SF7">
    <property type="entry name" value="PHOSPHOESTERASE"/>
    <property type="match status" value="1"/>
</dbReference>
<protein>
    <submittedName>
        <fullName evidence="3">DNA repair exonuclease</fullName>
        <ecNumber evidence="3">3.1.-.-</ecNumber>
    </submittedName>
</protein>
<gene>
    <name evidence="3" type="ORF">SM124_00410</name>
</gene>
<sequence>MKEIKFIHTADLHLDSPLLGLKYLPIDIFKRLQESTFHALRKIIDTAIDQKVDFIIIAGDIFDGEDRSIRAQVRFKKEMERLEKHNISVFVIHGNHDHLSGNWTKIEMPENVFVFGENVEVKGFSTSHGVTASIYGFSYPVRHVYERKIDSYHKEMDADFHIGILHGNLEGGTDHGNYAPFQLKDLMDKGFDYWALGHIHKRTILSEQPPIIYPGNTQGRHKKESGPKGCYIVTLNEYQSDLTFIETSDVIWTTENIDARDCKTFDDLYRLCLQTMDGLRKEGVGQLLNFSIVNLNNEFLNLQYLKDELLDALQEEEKVEDNLIWPYNIELEEAVGWKRNELASESDFYEEIFRVMDGLQNIDEMVASLYEHPVGRKFLQPLTTEVVASVKKEAEKILIQGLLKK</sequence>
<dbReference type="Proteomes" id="UP001290455">
    <property type="component" value="Unassembled WGS sequence"/>
</dbReference>
<evidence type="ECO:0000259" key="2">
    <source>
        <dbReference type="Pfam" id="PF00149"/>
    </source>
</evidence>
<dbReference type="InterPro" id="IPR014576">
    <property type="entry name" value="Pesterase_YhaO"/>
</dbReference>
<dbReference type="InterPro" id="IPR050535">
    <property type="entry name" value="DNA_Repair-Maintenance_Comp"/>
</dbReference>
<feature type="domain" description="Calcineurin-like phosphoesterase" evidence="2">
    <location>
        <begin position="4"/>
        <end position="201"/>
    </location>
</feature>
<dbReference type="Gene3D" id="3.60.21.10">
    <property type="match status" value="1"/>
</dbReference>
<proteinExistence type="predicted"/>
<dbReference type="SUPFAM" id="SSF56300">
    <property type="entry name" value="Metallo-dependent phosphatases"/>
    <property type="match status" value="1"/>
</dbReference>
<evidence type="ECO:0000313" key="4">
    <source>
        <dbReference type="Proteomes" id="UP001290455"/>
    </source>
</evidence>
<evidence type="ECO:0000256" key="1">
    <source>
        <dbReference type="ARBA" id="ARBA00022801"/>
    </source>
</evidence>
<dbReference type="Pfam" id="PF00149">
    <property type="entry name" value="Metallophos"/>
    <property type="match status" value="1"/>
</dbReference>
<dbReference type="PIRSF" id="PIRSF033091">
    <property type="entry name" value="Pesterase_YhaO"/>
    <property type="match status" value="1"/>
</dbReference>
<dbReference type="InterPro" id="IPR004843">
    <property type="entry name" value="Calcineurin-like_PHP"/>
</dbReference>
<dbReference type="GO" id="GO:0004527">
    <property type="term" value="F:exonuclease activity"/>
    <property type="evidence" value="ECO:0007669"/>
    <property type="project" value="UniProtKB-KW"/>
</dbReference>
<evidence type="ECO:0000313" key="3">
    <source>
        <dbReference type="EMBL" id="MDZ5470196.1"/>
    </source>
</evidence>
<dbReference type="PANTHER" id="PTHR30337">
    <property type="entry name" value="COMPONENT OF ATP-DEPENDENT DSDNA EXONUCLEASE"/>
    <property type="match status" value="1"/>
</dbReference>
<accession>A0ABU5IST5</accession>
<keyword evidence="4" id="KW-1185">Reference proteome</keyword>
<name>A0ABU5IST5_9BACI</name>
<comment type="caution">
    <text evidence="3">The sequence shown here is derived from an EMBL/GenBank/DDBJ whole genome shotgun (WGS) entry which is preliminary data.</text>
</comment>
<dbReference type="EMBL" id="JAXOFX010000001">
    <property type="protein sequence ID" value="MDZ5470196.1"/>
    <property type="molecule type" value="Genomic_DNA"/>
</dbReference>
<dbReference type="InterPro" id="IPR041796">
    <property type="entry name" value="Mre11_N"/>
</dbReference>
<keyword evidence="3" id="KW-0269">Exonuclease</keyword>
<keyword evidence="3" id="KW-0540">Nuclease</keyword>
<organism evidence="3 4">
    <name type="scientific">Robertmurraya mangrovi</name>
    <dbReference type="NCBI Taxonomy" id="3098077"/>
    <lineage>
        <taxon>Bacteria</taxon>
        <taxon>Bacillati</taxon>
        <taxon>Bacillota</taxon>
        <taxon>Bacilli</taxon>
        <taxon>Bacillales</taxon>
        <taxon>Bacillaceae</taxon>
        <taxon>Robertmurraya</taxon>
    </lineage>
</organism>
<reference evidence="3 4" key="1">
    <citation type="submission" date="2023-11" db="EMBL/GenBank/DDBJ databases">
        <title>Bacillus jintuensis, isolated from a mudflat on the Beibu Gulf coast.</title>
        <authorList>
            <person name="Li M."/>
        </authorList>
    </citation>
    <scope>NUCLEOTIDE SEQUENCE [LARGE SCALE GENOMIC DNA]</scope>
    <source>
        <strain evidence="3 4">31A1R</strain>
    </source>
</reference>
<dbReference type="CDD" id="cd00840">
    <property type="entry name" value="MPP_Mre11_N"/>
    <property type="match status" value="1"/>
</dbReference>